<protein>
    <submittedName>
        <fullName evidence="6">Peroxisomal hydratase-dehydrogenase-epimerase</fullName>
    </submittedName>
</protein>
<gene>
    <name evidence="6" type="ORF">CAC42_4770</name>
</gene>
<dbReference type="InterPro" id="IPR036291">
    <property type="entry name" value="NAD(P)-bd_dom_sf"/>
</dbReference>
<dbReference type="SUPFAM" id="SSF51735">
    <property type="entry name" value="NAD(P)-binding Rossmann-fold domains"/>
    <property type="match status" value="1"/>
</dbReference>
<keyword evidence="7" id="KW-1185">Reference proteome</keyword>
<accession>A0A2K1QNW6</accession>
<keyword evidence="3" id="KW-0560">Oxidoreductase</keyword>
<dbReference type="STRING" id="2082308.A0A2K1QNW6"/>
<dbReference type="InterPro" id="IPR002347">
    <property type="entry name" value="SDR_fam"/>
</dbReference>
<comment type="similarity">
    <text evidence="1">Belongs to the short-chain dehydrogenases/reductases (SDR) family.</text>
</comment>
<keyword evidence="4" id="KW-0863">Zinc-finger</keyword>
<dbReference type="GO" id="GO:0016616">
    <property type="term" value="F:oxidoreductase activity, acting on the CH-OH group of donors, NAD or NADP as acceptor"/>
    <property type="evidence" value="ECO:0007669"/>
    <property type="project" value="TreeGrafter"/>
</dbReference>
<dbReference type="PROSITE" id="PS50157">
    <property type="entry name" value="ZINC_FINGER_C2H2_2"/>
    <property type="match status" value="1"/>
</dbReference>
<evidence type="ECO:0000256" key="1">
    <source>
        <dbReference type="ARBA" id="ARBA00006484"/>
    </source>
</evidence>
<feature type="domain" description="C2H2-type" evidence="5">
    <location>
        <begin position="326"/>
        <end position="346"/>
    </location>
</feature>
<evidence type="ECO:0000313" key="6">
    <source>
        <dbReference type="EMBL" id="PNS16806.1"/>
    </source>
</evidence>
<evidence type="ECO:0000256" key="2">
    <source>
        <dbReference type="ARBA" id="ARBA00022857"/>
    </source>
</evidence>
<evidence type="ECO:0000259" key="5">
    <source>
        <dbReference type="PROSITE" id="PS50157"/>
    </source>
</evidence>
<dbReference type="InterPro" id="IPR036236">
    <property type="entry name" value="Znf_C2H2_sf"/>
</dbReference>
<dbReference type="CDD" id="cd05233">
    <property type="entry name" value="SDR_c"/>
    <property type="match status" value="1"/>
</dbReference>
<keyword evidence="2" id="KW-0521">NADP</keyword>
<dbReference type="Gene3D" id="3.30.160.60">
    <property type="entry name" value="Classic Zinc Finger"/>
    <property type="match status" value="1"/>
</dbReference>
<sequence>MTINASKELLRKLYSMADKTGERYLGNKHECYPDIDPRVNDVLGKSLSGQNAVVAGAGRGIGRAIALFLTYASCKTITLVAIEQEEVDETARLCKEINGRLVTKTKALDVTDATAVQKLMEEIETEFGGPDVVVMNAGRPPQFLHIDESDPGIWWSTVSVSLQGAFLFSRFALPSMKKKKAGRIIFTASAGAHSNSGMSSYAIGKLGMVRLAETIHAESFQTFGIKAFAYHPGVIRTRFFTDFKDAVEGSVHDGSYVDKGIPGQDKSAKTAFNALSGATWDSPELPAGLVTLLASGALDFMSGRYVDASVDVNEYRHSQNERKRPYGCQACGASFGRQDVLKRHLKKCAEYINQCHLENPTSIDENFPGSASGGDVVASCDVDFQKVAPVVSPGQTVQQQAISRPQEALNQAHQSQSVVGTIPLSPSSICLSARPENPLLVDSVNAEYQDGQEQAQVDKRWASGANLETAHDDIARVALPNNIQGQSIANNENNDSGSRLALPGAQDFNSMMWMTSAVNDNTWLQDPDVSQLFFLEDSFLPDFATQHDALDTAEDQTLNGGRQTYRRVGSRILASRTRNVTPSPDGDMQGISIRDLDNGSPEALQITAADVQHLESSIVDINMSYRFLNLKMPSRARYLYFSSCWPLAQPTSANILLLAALTKRLVGYSYRLGHGNTLCSTRLTLMEHEMDRMTKRTTTLMLWPMQATLLCIEYGLFNGDPDDLIRAEKQLSSLNQVRDILDIVTKETTKPEIGKSNHADIFNRAYDKAPANADIYEASLKWTGLRGSSSKLTPGQIRQCGYDQYNR</sequence>
<evidence type="ECO:0000256" key="3">
    <source>
        <dbReference type="ARBA" id="ARBA00023002"/>
    </source>
</evidence>
<dbReference type="InterPro" id="IPR020904">
    <property type="entry name" value="Sc_DH/Rdtase_CS"/>
</dbReference>
<name>A0A2K1QNW6_9PEZI</name>
<dbReference type="OrthoDB" id="1933717at2759"/>
<keyword evidence="4" id="KW-0479">Metal-binding</keyword>
<dbReference type="Pfam" id="PF00106">
    <property type="entry name" value="adh_short"/>
    <property type="match status" value="1"/>
</dbReference>
<dbReference type="InterPro" id="IPR013087">
    <property type="entry name" value="Znf_C2H2_type"/>
</dbReference>
<dbReference type="GO" id="GO:0008270">
    <property type="term" value="F:zinc ion binding"/>
    <property type="evidence" value="ECO:0007669"/>
    <property type="project" value="UniProtKB-KW"/>
</dbReference>
<dbReference type="InParanoid" id="A0A2K1QNW6"/>
<dbReference type="PANTHER" id="PTHR42760:SF37">
    <property type="entry name" value="CLAVALDEHYDE DEHYDROGENASE"/>
    <property type="match status" value="1"/>
</dbReference>
<evidence type="ECO:0000313" key="7">
    <source>
        <dbReference type="Proteomes" id="UP000243797"/>
    </source>
</evidence>
<comment type="caution">
    <text evidence="6">The sequence shown here is derived from an EMBL/GenBank/DDBJ whole genome shotgun (WGS) entry which is preliminary data.</text>
</comment>
<dbReference type="PROSITE" id="PS00061">
    <property type="entry name" value="ADH_SHORT"/>
    <property type="match status" value="1"/>
</dbReference>
<dbReference type="PRINTS" id="PR00081">
    <property type="entry name" value="GDHRDH"/>
</dbReference>
<dbReference type="Gene3D" id="3.40.50.720">
    <property type="entry name" value="NAD(P)-binding Rossmann-like Domain"/>
    <property type="match status" value="1"/>
</dbReference>
<dbReference type="Proteomes" id="UP000243797">
    <property type="component" value="Unassembled WGS sequence"/>
</dbReference>
<dbReference type="SUPFAM" id="SSF57667">
    <property type="entry name" value="beta-beta-alpha zinc fingers"/>
    <property type="match status" value="1"/>
</dbReference>
<dbReference type="AlphaFoldDB" id="A0A2K1QNW6"/>
<evidence type="ECO:0000256" key="4">
    <source>
        <dbReference type="PROSITE-ProRule" id="PRU00042"/>
    </source>
</evidence>
<dbReference type="EMBL" id="NKHZ01000055">
    <property type="protein sequence ID" value="PNS16806.1"/>
    <property type="molecule type" value="Genomic_DNA"/>
</dbReference>
<organism evidence="6 7">
    <name type="scientific">Sphaceloma murrayae</name>
    <dbReference type="NCBI Taxonomy" id="2082308"/>
    <lineage>
        <taxon>Eukaryota</taxon>
        <taxon>Fungi</taxon>
        <taxon>Dikarya</taxon>
        <taxon>Ascomycota</taxon>
        <taxon>Pezizomycotina</taxon>
        <taxon>Dothideomycetes</taxon>
        <taxon>Dothideomycetidae</taxon>
        <taxon>Myriangiales</taxon>
        <taxon>Elsinoaceae</taxon>
        <taxon>Sphaceloma</taxon>
    </lineage>
</organism>
<proteinExistence type="inferred from homology"/>
<reference evidence="6 7" key="1">
    <citation type="submission" date="2017-06" db="EMBL/GenBank/DDBJ databases">
        <title>Draft genome sequence of a variant of Elsinoe murrayae.</title>
        <authorList>
            <person name="Cheng Q."/>
        </authorList>
    </citation>
    <scope>NUCLEOTIDE SEQUENCE [LARGE SCALE GENOMIC DNA]</scope>
    <source>
        <strain evidence="6 7">CQ-2017a</strain>
    </source>
</reference>
<dbReference type="PANTHER" id="PTHR42760">
    <property type="entry name" value="SHORT-CHAIN DEHYDROGENASES/REDUCTASES FAMILY MEMBER"/>
    <property type="match status" value="1"/>
</dbReference>
<keyword evidence="4" id="KW-0862">Zinc</keyword>